<evidence type="ECO:0000256" key="1">
    <source>
        <dbReference type="SAM" id="MobiDB-lite"/>
    </source>
</evidence>
<dbReference type="AlphaFoldDB" id="A0AAE3KIN3"/>
<dbReference type="Proteomes" id="UP001206128">
    <property type="component" value="Unassembled WGS sequence"/>
</dbReference>
<accession>A0AAE3KIN3</accession>
<dbReference type="RefSeq" id="WP_253775745.1">
    <property type="nucleotide sequence ID" value="NZ_JAMTCK010000012.1"/>
</dbReference>
<feature type="region of interest" description="Disordered" evidence="1">
    <location>
        <begin position="53"/>
        <end position="118"/>
    </location>
</feature>
<gene>
    <name evidence="2" type="ORF">LX83_005046</name>
</gene>
<organism evidence="2 3">
    <name type="scientific">Goodfellowiella coeruleoviolacea</name>
    <dbReference type="NCBI Taxonomy" id="334858"/>
    <lineage>
        <taxon>Bacteria</taxon>
        <taxon>Bacillati</taxon>
        <taxon>Actinomycetota</taxon>
        <taxon>Actinomycetes</taxon>
        <taxon>Pseudonocardiales</taxon>
        <taxon>Pseudonocardiaceae</taxon>
        <taxon>Goodfellowiella</taxon>
    </lineage>
</organism>
<reference evidence="2" key="1">
    <citation type="submission" date="2022-06" db="EMBL/GenBank/DDBJ databases">
        <title>Genomic Encyclopedia of Archaeal and Bacterial Type Strains, Phase II (KMG-II): from individual species to whole genera.</title>
        <authorList>
            <person name="Goeker M."/>
        </authorList>
    </citation>
    <scope>NUCLEOTIDE SEQUENCE</scope>
    <source>
        <strain evidence="2">DSM 43935</strain>
    </source>
</reference>
<dbReference type="EMBL" id="JAMTCK010000012">
    <property type="protein sequence ID" value="MCP2168172.1"/>
    <property type="molecule type" value="Genomic_DNA"/>
</dbReference>
<name>A0AAE3KIN3_9PSEU</name>
<feature type="compositionally biased region" description="Polar residues" evidence="1">
    <location>
        <begin position="73"/>
        <end position="84"/>
    </location>
</feature>
<evidence type="ECO:0000313" key="2">
    <source>
        <dbReference type="EMBL" id="MCP2168172.1"/>
    </source>
</evidence>
<comment type="caution">
    <text evidence="2">The sequence shown here is derived from an EMBL/GenBank/DDBJ whole genome shotgun (WGS) entry which is preliminary data.</text>
</comment>
<evidence type="ECO:0000313" key="3">
    <source>
        <dbReference type="Proteomes" id="UP001206128"/>
    </source>
</evidence>
<proteinExistence type="predicted"/>
<feature type="compositionally biased region" description="Low complexity" evidence="1">
    <location>
        <begin position="99"/>
        <end position="118"/>
    </location>
</feature>
<keyword evidence="3" id="KW-1185">Reference proteome</keyword>
<sequence>MPIRTNRGRAAVYRKLWGWPLRSPKHLVTTVVGVTVLATTIGVVGPRLLGENGPLAASGGTPGSGQGQAGQSLQPTGGQSQSAAPTGGAIPTSLPPSLPTRLSSPAASPSSAAPDPAALSVAESWGKAWVNHPDGMTNEQWLDQLRPYTTEEYLPVMSSVDIANIPATKVTGSATPTKSHANSMEAALPTDGGTLQLTLVRTAQGWRVARYTKAD</sequence>
<protein>
    <submittedName>
        <fullName evidence="2">Uncharacterized protein</fullName>
    </submittedName>
</protein>